<evidence type="ECO:0000256" key="2">
    <source>
        <dbReference type="SAM" id="SignalP"/>
    </source>
</evidence>
<dbReference type="AlphaFoldDB" id="A0A9P6UJG9"/>
<dbReference type="Proteomes" id="UP000823405">
    <property type="component" value="Unassembled WGS sequence"/>
</dbReference>
<dbReference type="PANTHER" id="PTHR38705">
    <property type="entry name" value="PROTEIN RDS1"/>
    <property type="match status" value="1"/>
</dbReference>
<feature type="chain" id="PRO_5040420010" evidence="2">
    <location>
        <begin position="23"/>
        <end position="339"/>
    </location>
</feature>
<dbReference type="SUPFAM" id="SSF47240">
    <property type="entry name" value="Ferritin-like"/>
    <property type="match status" value="1"/>
</dbReference>
<keyword evidence="2" id="KW-0732">Signal</keyword>
<accession>A0A9P6UJG9</accession>
<proteinExistence type="predicted"/>
<dbReference type="InterPro" id="IPR009078">
    <property type="entry name" value="Ferritin-like_SF"/>
</dbReference>
<evidence type="ECO:0000313" key="4">
    <source>
        <dbReference type="Proteomes" id="UP000823405"/>
    </source>
</evidence>
<feature type="signal peptide" evidence="2">
    <location>
        <begin position="1"/>
        <end position="22"/>
    </location>
</feature>
<dbReference type="EMBL" id="JAAAIN010001245">
    <property type="protein sequence ID" value="KAG0305127.1"/>
    <property type="molecule type" value="Genomic_DNA"/>
</dbReference>
<dbReference type="InterPro" id="IPR012347">
    <property type="entry name" value="Ferritin-like"/>
</dbReference>
<sequence>MRFSTAFVALAAFATSTTLTTAIPATMSTSMSSSMSSSGSMPTPKPTPRPGRNNTRILEVLNYALTFENFESEFFKQGLAKFNESSFTDAGFNATVRDRLALIGEHDKAHASALTSVIKSMKGKPVGVCNYSFPMDNVTEFLGFARGLETAGVSAYIGAASHFRGNLSTIAASIIAVEARHAAYLNGLFNLSGIPYAFDTALGPREVATLGARYITSCPFNSTIKPFAQLNVTFPEAGSNSTGSNSTKVSTYFDGPGSDSNSTYCQFLFGNNVTVSPRSECALPDGIKGYVYLLITKNNNTFTVEKDSNVLAGPVLLFNGTHFNSTQTNGTQTNGTQST</sequence>
<dbReference type="Pfam" id="PF13668">
    <property type="entry name" value="Ferritin_2"/>
    <property type="match status" value="1"/>
</dbReference>
<organism evidence="3 4">
    <name type="scientific">Linnemannia gamsii</name>
    <dbReference type="NCBI Taxonomy" id="64522"/>
    <lineage>
        <taxon>Eukaryota</taxon>
        <taxon>Fungi</taxon>
        <taxon>Fungi incertae sedis</taxon>
        <taxon>Mucoromycota</taxon>
        <taxon>Mortierellomycotina</taxon>
        <taxon>Mortierellomycetes</taxon>
        <taxon>Mortierellales</taxon>
        <taxon>Mortierellaceae</taxon>
        <taxon>Linnemannia</taxon>
    </lineage>
</organism>
<protein>
    <submittedName>
        <fullName evidence="3">Uncharacterized protein</fullName>
    </submittedName>
</protein>
<evidence type="ECO:0000256" key="1">
    <source>
        <dbReference type="SAM" id="MobiDB-lite"/>
    </source>
</evidence>
<gene>
    <name evidence="3" type="ORF">BGZ97_001226</name>
</gene>
<keyword evidence="4" id="KW-1185">Reference proteome</keyword>
<evidence type="ECO:0000313" key="3">
    <source>
        <dbReference type="EMBL" id="KAG0305127.1"/>
    </source>
</evidence>
<dbReference type="InterPro" id="IPR039254">
    <property type="entry name" value="Rds1"/>
</dbReference>
<feature type="compositionally biased region" description="Low complexity" evidence="1">
    <location>
        <begin position="29"/>
        <end position="42"/>
    </location>
</feature>
<name>A0A9P6UJG9_9FUNG</name>
<dbReference type="Gene3D" id="1.20.1260.10">
    <property type="match status" value="1"/>
</dbReference>
<comment type="caution">
    <text evidence="3">The sequence shown here is derived from an EMBL/GenBank/DDBJ whole genome shotgun (WGS) entry which is preliminary data.</text>
</comment>
<dbReference type="PANTHER" id="PTHR38705:SF1">
    <property type="entry name" value="PROTEIN RDS1"/>
    <property type="match status" value="1"/>
</dbReference>
<dbReference type="OrthoDB" id="1001765at2759"/>
<reference evidence="3" key="1">
    <citation type="journal article" date="2020" name="Fungal Divers.">
        <title>Resolving the Mortierellaceae phylogeny through synthesis of multi-gene phylogenetics and phylogenomics.</title>
        <authorList>
            <person name="Vandepol N."/>
            <person name="Liber J."/>
            <person name="Desiro A."/>
            <person name="Na H."/>
            <person name="Kennedy M."/>
            <person name="Barry K."/>
            <person name="Grigoriev I.V."/>
            <person name="Miller A.N."/>
            <person name="O'Donnell K."/>
            <person name="Stajich J.E."/>
            <person name="Bonito G."/>
        </authorList>
    </citation>
    <scope>NUCLEOTIDE SEQUENCE</scope>
    <source>
        <strain evidence="3">NVP60</strain>
    </source>
</reference>
<dbReference type="CDD" id="cd00657">
    <property type="entry name" value="Ferritin_like"/>
    <property type="match status" value="1"/>
</dbReference>
<feature type="region of interest" description="Disordered" evidence="1">
    <location>
        <begin position="29"/>
        <end position="53"/>
    </location>
</feature>